<dbReference type="SUPFAM" id="SSF48439">
    <property type="entry name" value="Protein prenylyltransferase"/>
    <property type="match status" value="1"/>
</dbReference>
<dbReference type="Gene3D" id="1.25.40.120">
    <property type="entry name" value="Protein prenylyltransferase"/>
    <property type="match status" value="1"/>
</dbReference>
<keyword evidence="3" id="KW-0808">Transferase</keyword>
<dbReference type="PANTHER" id="PTHR11129">
    <property type="entry name" value="PROTEIN FARNESYLTRANSFERASE ALPHA SUBUNIT/RAB GERANYLGERANYL TRANSFERASE ALPHA SUBUNIT"/>
    <property type="match status" value="1"/>
</dbReference>
<keyword evidence="4" id="KW-0677">Repeat</keyword>
<evidence type="ECO:0000313" key="5">
    <source>
        <dbReference type="EMBL" id="PFH52110.1"/>
    </source>
</evidence>
<dbReference type="Proteomes" id="UP000242287">
    <property type="component" value="Unassembled WGS sequence"/>
</dbReference>
<evidence type="ECO:0000256" key="1">
    <source>
        <dbReference type="ARBA" id="ARBA00006734"/>
    </source>
</evidence>
<proteinExistence type="inferred from homology"/>
<protein>
    <recommendedName>
        <fullName evidence="7">Protein prenylyltransferase</fullName>
    </recommendedName>
</protein>
<dbReference type="AlphaFoldDB" id="A0A2A9NWH2"/>
<sequence>MSKSASPDSPPFVTVFNLSNALARPPLSAEIIPGGSEDWKSEDGSTLSPDFPFVLIDGNLGVPKKVLYKLYLVAVTMFTRVNIKQFDLIIASTSIILLANPAHQTALNARKRLILQGNLHPEKELEFTQLLIRASDECAKQSIIWHHRQWVFLQLYGAIQLVSDICKTLQPLNGWFGLLELDTLPDVPAGVVQNELSLIRCACEIYPRNYHGWNHWRFMMNIVYVSQCLGKHGEWMDVMQREYEEVENWVEGHVSDYTSMHHLYGLVERFGLSKPRVKERALELRARYGAHEAVEKYVRLLGGG</sequence>
<dbReference type="PANTHER" id="PTHR11129:SF3">
    <property type="entry name" value="PROTEIN PRENYLTRANSFERASE ALPHA SUBUNIT REPEAT-CONTAINING PROTEIN 1"/>
    <property type="match status" value="1"/>
</dbReference>
<reference evidence="5 6" key="1">
    <citation type="submission" date="2014-02" db="EMBL/GenBank/DDBJ databases">
        <title>Transposable element dynamics among asymbiotic and ectomycorrhizal Amanita fungi.</title>
        <authorList>
            <consortium name="DOE Joint Genome Institute"/>
            <person name="Hess J."/>
            <person name="Skrede I."/>
            <person name="Wolfe B."/>
            <person name="LaButti K."/>
            <person name="Ohm R.A."/>
            <person name="Grigoriev I.V."/>
            <person name="Pringle A."/>
        </authorList>
    </citation>
    <scope>NUCLEOTIDE SEQUENCE [LARGE SCALE GENOMIC DNA]</scope>
    <source>
        <strain evidence="5 6">SKay4041</strain>
    </source>
</reference>
<evidence type="ECO:0000313" key="6">
    <source>
        <dbReference type="Proteomes" id="UP000242287"/>
    </source>
</evidence>
<comment type="similarity">
    <text evidence="1">Belongs to the protein prenyltransferase subunit alpha family.</text>
</comment>
<evidence type="ECO:0000256" key="3">
    <source>
        <dbReference type="ARBA" id="ARBA00022679"/>
    </source>
</evidence>
<dbReference type="GO" id="GO:0008318">
    <property type="term" value="F:protein prenyltransferase activity"/>
    <property type="evidence" value="ECO:0007669"/>
    <property type="project" value="InterPro"/>
</dbReference>
<name>A0A2A9NWH2_9AGAR</name>
<accession>A0A2A9NWH2</accession>
<dbReference type="Pfam" id="PF01239">
    <property type="entry name" value="PPTA"/>
    <property type="match status" value="1"/>
</dbReference>
<keyword evidence="2" id="KW-0637">Prenyltransferase</keyword>
<evidence type="ECO:0000256" key="2">
    <source>
        <dbReference type="ARBA" id="ARBA00022602"/>
    </source>
</evidence>
<organism evidence="5 6">
    <name type="scientific">Amanita thiersii Skay4041</name>
    <dbReference type="NCBI Taxonomy" id="703135"/>
    <lineage>
        <taxon>Eukaryota</taxon>
        <taxon>Fungi</taxon>
        <taxon>Dikarya</taxon>
        <taxon>Basidiomycota</taxon>
        <taxon>Agaricomycotina</taxon>
        <taxon>Agaricomycetes</taxon>
        <taxon>Agaricomycetidae</taxon>
        <taxon>Agaricales</taxon>
        <taxon>Pluteineae</taxon>
        <taxon>Amanitaceae</taxon>
        <taxon>Amanita</taxon>
    </lineage>
</organism>
<gene>
    <name evidence="5" type="ORF">AMATHDRAFT_46476</name>
</gene>
<dbReference type="GO" id="GO:0005737">
    <property type="term" value="C:cytoplasm"/>
    <property type="evidence" value="ECO:0007669"/>
    <property type="project" value="TreeGrafter"/>
</dbReference>
<keyword evidence="6" id="KW-1185">Reference proteome</keyword>
<evidence type="ECO:0008006" key="7">
    <source>
        <dbReference type="Google" id="ProtNLM"/>
    </source>
</evidence>
<evidence type="ECO:0000256" key="4">
    <source>
        <dbReference type="ARBA" id="ARBA00022737"/>
    </source>
</evidence>
<dbReference type="InterPro" id="IPR002088">
    <property type="entry name" value="Prenyl_trans_a"/>
</dbReference>
<dbReference type="EMBL" id="KZ301981">
    <property type="protein sequence ID" value="PFH52110.1"/>
    <property type="molecule type" value="Genomic_DNA"/>
</dbReference>
<dbReference type="OrthoDB" id="1924260at2759"/>